<dbReference type="RefSeq" id="WP_034679490.1">
    <property type="nucleotide sequence ID" value="NZ_FPAP01000003.1"/>
</dbReference>
<sequence length="327" mass="37051">MKAKFSLLATVITGTLYFSQVKDSMSTKTMAYIAEKFPITRVLNIEYNLLTPYTFSSTLRGRELPEAKVKNFYRAKMSANINLITKQKWVLGTNLNYRYVSANTEMNDPAGNLFFRSKEDYHYHSESLSLTYFSKLFNKMMIYSASASVDGSDQHFERLRGIATATMVLRSNAKTKMTVGLLVAIDPSVQTPVIPTFTYEQKFNNGLVADILLPKSVYLRKRIAENGRLSIGSELDGTSLYLYNIDSADKKYEFRQIEINSGLMYEHYLGSSFVASLKGGAKSIVEGRLFEKSESYSSYIFQAKPQTTFYVNVGLSFDPFIKKTAQQ</sequence>
<dbReference type="Proteomes" id="UP000028713">
    <property type="component" value="Unassembled WGS sequence"/>
</dbReference>
<dbReference type="STRING" id="236814.IX39_19805"/>
<dbReference type="EMBL" id="JPRP01000005">
    <property type="protein sequence ID" value="KFE97525.1"/>
    <property type="molecule type" value="Genomic_DNA"/>
</dbReference>
<evidence type="ECO:0000313" key="3">
    <source>
        <dbReference type="Proteomes" id="UP000028713"/>
    </source>
</evidence>
<dbReference type="eggNOG" id="ENOG502ZA7A">
    <property type="taxonomic scope" value="Bacteria"/>
</dbReference>
<comment type="caution">
    <text evidence="2">The sequence shown here is derived from an EMBL/GenBank/DDBJ whole genome shotgun (WGS) entry which is preliminary data.</text>
</comment>
<organism evidence="2 3">
    <name type="scientific">Chryseobacterium formosense</name>
    <dbReference type="NCBI Taxonomy" id="236814"/>
    <lineage>
        <taxon>Bacteria</taxon>
        <taxon>Pseudomonadati</taxon>
        <taxon>Bacteroidota</taxon>
        <taxon>Flavobacteriia</taxon>
        <taxon>Flavobacteriales</taxon>
        <taxon>Weeksellaceae</taxon>
        <taxon>Chryseobacterium group</taxon>
        <taxon>Chryseobacterium</taxon>
    </lineage>
</organism>
<accession>A0A085YZB2</accession>
<proteinExistence type="predicted"/>
<gene>
    <name evidence="2" type="ORF">IX39_19805</name>
</gene>
<protein>
    <recommendedName>
        <fullName evidence="1">DUF6268 domain-containing protein</fullName>
    </recommendedName>
</protein>
<name>A0A085YZB2_9FLAO</name>
<dbReference type="AlphaFoldDB" id="A0A085YZB2"/>
<evidence type="ECO:0000259" key="1">
    <source>
        <dbReference type="Pfam" id="PF19783"/>
    </source>
</evidence>
<dbReference type="Pfam" id="PF19783">
    <property type="entry name" value="DUF6268"/>
    <property type="match status" value="1"/>
</dbReference>
<keyword evidence="3" id="KW-1185">Reference proteome</keyword>
<feature type="domain" description="DUF6268" evidence="1">
    <location>
        <begin position="75"/>
        <end position="317"/>
    </location>
</feature>
<reference evidence="2 3" key="1">
    <citation type="submission" date="2014-07" db="EMBL/GenBank/DDBJ databases">
        <title>Genome of Chryseobacterium formosense LMG 24722.</title>
        <authorList>
            <person name="Pipes S.E."/>
            <person name="Stropko S.J."/>
            <person name="Newman J.D."/>
        </authorList>
    </citation>
    <scope>NUCLEOTIDE SEQUENCE [LARGE SCALE GENOMIC DNA]</scope>
    <source>
        <strain evidence="2 3">LMG 24722</strain>
    </source>
</reference>
<evidence type="ECO:0000313" key="2">
    <source>
        <dbReference type="EMBL" id="KFE97525.1"/>
    </source>
</evidence>
<dbReference type="InterPro" id="IPR046235">
    <property type="entry name" value="DUF6268"/>
</dbReference>